<sequence length="163" mass="17206">MMLANLLLAAALASPVAAAAPDATAQAKVLMRAGEATQPQARALFEHAAGQGSGPAAYYLGLMHKNGMGGPQDGAAALRWLELAAQRGVAPAMFIVANLLQDSDEATARYWLDAACDLEYPEALQQKSVALAEGRMGYAHNEEQSFLYLKMATHAMGHRAPEP</sequence>
<accession>A0AAJ4MPE2</accession>
<dbReference type="RefSeq" id="WP_151096205.1">
    <property type="nucleotide sequence ID" value="NZ_CP071520.1"/>
</dbReference>
<evidence type="ECO:0000313" key="3">
    <source>
        <dbReference type="Proteomes" id="UP000662821"/>
    </source>
</evidence>
<evidence type="ECO:0000313" key="2">
    <source>
        <dbReference type="EMBL" id="QSX94651.1"/>
    </source>
</evidence>
<dbReference type="Pfam" id="PF08238">
    <property type="entry name" value="Sel1"/>
    <property type="match status" value="3"/>
</dbReference>
<name>A0AAJ4MPE2_9BURK</name>
<dbReference type="SUPFAM" id="SSF81901">
    <property type="entry name" value="HCP-like"/>
    <property type="match status" value="1"/>
</dbReference>
<evidence type="ECO:0000256" key="1">
    <source>
        <dbReference type="SAM" id="SignalP"/>
    </source>
</evidence>
<reference evidence="2 3" key="1">
    <citation type="submission" date="2021-03" db="EMBL/GenBank/DDBJ databases">
        <title>Draft genome sequence of Janthinobacterium sp. strain PLB02 isolated from infected primmorphs (Lubomirskia baicalensis).</title>
        <authorList>
            <person name="Chernogor L.I."/>
            <person name="Belikov S.I."/>
            <person name="Petrushin I.S."/>
        </authorList>
    </citation>
    <scope>NUCLEOTIDE SEQUENCE [LARGE SCALE GENOMIC DNA]</scope>
    <source>
        <strain evidence="2 3">PLB02</strain>
    </source>
</reference>
<dbReference type="Gene3D" id="1.25.40.10">
    <property type="entry name" value="Tetratricopeptide repeat domain"/>
    <property type="match status" value="1"/>
</dbReference>
<protein>
    <submittedName>
        <fullName evidence="2">Sel1 repeat family protein</fullName>
    </submittedName>
</protein>
<feature type="signal peptide" evidence="1">
    <location>
        <begin position="1"/>
        <end position="19"/>
    </location>
</feature>
<organism evidence="2 3">
    <name type="scientific">Janthinobacterium lividum</name>
    <dbReference type="NCBI Taxonomy" id="29581"/>
    <lineage>
        <taxon>Bacteria</taxon>
        <taxon>Pseudomonadati</taxon>
        <taxon>Pseudomonadota</taxon>
        <taxon>Betaproteobacteria</taxon>
        <taxon>Burkholderiales</taxon>
        <taxon>Oxalobacteraceae</taxon>
        <taxon>Janthinobacterium</taxon>
    </lineage>
</organism>
<gene>
    <name evidence="2" type="ORF">J3P46_18210</name>
</gene>
<dbReference type="Proteomes" id="UP000662821">
    <property type="component" value="Chromosome"/>
</dbReference>
<dbReference type="InterPro" id="IPR011990">
    <property type="entry name" value="TPR-like_helical_dom_sf"/>
</dbReference>
<dbReference type="InterPro" id="IPR006597">
    <property type="entry name" value="Sel1-like"/>
</dbReference>
<dbReference type="PANTHER" id="PTHR43628">
    <property type="entry name" value="ACTIVATOR OF C KINASE PROTEIN 1-RELATED"/>
    <property type="match status" value="1"/>
</dbReference>
<dbReference type="EMBL" id="CP071520">
    <property type="protein sequence ID" value="QSX94651.1"/>
    <property type="molecule type" value="Genomic_DNA"/>
</dbReference>
<dbReference type="SMART" id="SM00671">
    <property type="entry name" value="SEL1"/>
    <property type="match status" value="2"/>
</dbReference>
<feature type="chain" id="PRO_5042556434" evidence="1">
    <location>
        <begin position="20"/>
        <end position="163"/>
    </location>
</feature>
<dbReference type="AlphaFoldDB" id="A0AAJ4MPE2"/>
<proteinExistence type="predicted"/>
<keyword evidence="1" id="KW-0732">Signal</keyword>
<dbReference type="InterPro" id="IPR052945">
    <property type="entry name" value="Mitotic_Regulator"/>
</dbReference>
<dbReference type="PANTHER" id="PTHR43628:SF1">
    <property type="entry name" value="CHITIN SYNTHASE REGULATORY FACTOR 2-RELATED"/>
    <property type="match status" value="1"/>
</dbReference>